<reference evidence="1" key="1">
    <citation type="submission" date="2020-01" db="EMBL/GenBank/DDBJ databases">
        <title>The Celery Genome Sequence Reveals Sequential Paleo-tetraploidization, Resistance Gene Elimination, Karyotype Evolution, and Functional Innovation in Apiales.</title>
        <authorList>
            <person name="Song X."/>
        </authorList>
    </citation>
    <scope>NUCLEOTIDE SEQUENCE</scope>
    <source>
        <tissue evidence="1">Leaf</tissue>
    </source>
</reference>
<comment type="caution">
    <text evidence="1">The sequence shown here is derived from an EMBL/GenBank/DDBJ whole genome shotgun (WGS) entry which is preliminary data.</text>
</comment>
<keyword evidence="2" id="KW-1185">Reference proteome</keyword>
<name>A0A6L5B8K2_APIGR</name>
<gene>
    <name evidence="1" type="ORF">AG4045_016141</name>
</gene>
<dbReference type="EMBL" id="WRXP01001966">
    <property type="protein sequence ID" value="KAF1001991.1"/>
    <property type="molecule type" value="Genomic_DNA"/>
</dbReference>
<sequence>MKLMLDWQSKLETYQSIISCKNFTHKETRDVIWNFQPTIYFLLFYTLIITRTSCQPCQGYCTTIPLNPWMNAWIIKNRGGEASSVGCISKRHLGEEAPIGSLHG</sequence>
<organism evidence="1 2">
    <name type="scientific">Apium graveolens</name>
    <name type="common">Celery</name>
    <dbReference type="NCBI Taxonomy" id="4045"/>
    <lineage>
        <taxon>Eukaryota</taxon>
        <taxon>Viridiplantae</taxon>
        <taxon>Streptophyta</taxon>
        <taxon>Embryophyta</taxon>
        <taxon>Tracheophyta</taxon>
        <taxon>Spermatophyta</taxon>
        <taxon>Magnoliopsida</taxon>
        <taxon>eudicotyledons</taxon>
        <taxon>Gunneridae</taxon>
        <taxon>Pentapetalae</taxon>
        <taxon>asterids</taxon>
        <taxon>campanulids</taxon>
        <taxon>Apiales</taxon>
        <taxon>Apiaceae</taxon>
        <taxon>Apioideae</taxon>
        <taxon>apioid superclade</taxon>
        <taxon>Apieae</taxon>
        <taxon>Apium</taxon>
    </lineage>
</organism>
<evidence type="ECO:0000313" key="1">
    <source>
        <dbReference type="EMBL" id="KAF1001991.1"/>
    </source>
</evidence>
<dbReference type="Proteomes" id="UP000593563">
    <property type="component" value="Unassembled WGS sequence"/>
</dbReference>
<dbReference type="AlphaFoldDB" id="A0A6L5B8K2"/>
<evidence type="ECO:0000313" key="2">
    <source>
        <dbReference type="Proteomes" id="UP000593563"/>
    </source>
</evidence>
<protein>
    <submittedName>
        <fullName evidence="1">Uncharacterized protein</fullName>
    </submittedName>
</protein>
<proteinExistence type="predicted"/>
<accession>A0A6L5B8K2</accession>